<dbReference type="EMBL" id="WOXT01000006">
    <property type="protein sequence ID" value="MUV15762.1"/>
    <property type="molecule type" value="Genomic_DNA"/>
</dbReference>
<dbReference type="AlphaFoldDB" id="A0A7C9M5X5"/>
<sequence>MSDSSEDATLQALLDRLTKFRLPRLLDIKKRVDGGERLTDSEVGFLTHALEDAQDAAKFVTRNPKAHALGAQIVQLYEDIVGRALENEKHT</sequence>
<name>A0A7C9M5X5_9GAMM</name>
<reference evidence="1 2" key="1">
    <citation type="submission" date="2019-12" db="EMBL/GenBank/DDBJ databases">
        <authorList>
            <person name="Xu J."/>
        </authorList>
    </citation>
    <scope>NUCLEOTIDE SEQUENCE [LARGE SCALE GENOMIC DNA]</scope>
    <source>
        <strain evidence="1 2">HX-5-24</strain>
    </source>
</reference>
<protein>
    <submittedName>
        <fullName evidence="1">Uncharacterized protein</fullName>
    </submittedName>
</protein>
<evidence type="ECO:0000313" key="1">
    <source>
        <dbReference type="EMBL" id="MUV15762.1"/>
    </source>
</evidence>
<comment type="caution">
    <text evidence="1">The sequence shown here is derived from an EMBL/GenBank/DDBJ whole genome shotgun (WGS) entry which is preliminary data.</text>
</comment>
<evidence type="ECO:0000313" key="2">
    <source>
        <dbReference type="Proteomes" id="UP000479692"/>
    </source>
</evidence>
<keyword evidence="2" id="KW-1185">Reference proteome</keyword>
<dbReference type="Proteomes" id="UP000479692">
    <property type="component" value="Unassembled WGS sequence"/>
</dbReference>
<dbReference type="RefSeq" id="WP_156643346.1">
    <property type="nucleotide sequence ID" value="NZ_WOXT01000006.1"/>
</dbReference>
<proteinExistence type="predicted"/>
<gene>
    <name evidence="1" type="ORF">GN331_16285</name>
</gene>
<organism evidence="1 2">
    <name type="scientific">Noviluteimonas gilva</name>
    <dbReference type="NCBI Taxonomy" id="2682097"/>
    <lineage>
        <taxon>Bacteria</taxon>
        <taxon>Pseudomonadati</taxon>
        <taxon>Pseudomonadota</taxon>
        <taxon>Gammaproteobacteria</taxon>
        <taxon>Lysobacterales</taxon>
        <taxon>Lysobacteraceae</taxon>
        <taxon>Noviluteimonas</taxon>
    </lineage>
</organism>
<accession>A0A7C9M5X5</accession>